<accession>A0A0E9WPE1</accession>
<dbReference type="EMBL" id="GBXM01016303">
    <property type="protein sequence ID" value="JAH92274.1"/>
    <property type="molecule type" value="Transcribed_RNA"/>
</dbReference>
<sequence>MSGASFNPGPFFDWRMWTSLKTQPYNTSLCVCVCVFRVGPLALIYKRLLCKG</sequence>
<reference evidence="1" key="1">
    <citation type="submission" date="2014-11" db="EMBL/GenBank/DDBJ databases">
        <authorList>
            <person name="Amaro Gonzalez C."/>
        </authorList>
    </citation>
    <scope>NUCLEOTIDE SEQUENCE</scope>
</reference>
<evidence type="ECO:0000313" key="1">
    <source>
        <dbReference type="EMBL" id="JAH92274.1"/>
    </source>
</evidence>
<name>A0A0E9WPE1_ANGAN</name>
<dbReference type="AlphaFoldDB" id="A0A0E9WPE1"/>
<proteinExistence type="predicted"/>
<organism evidence="1">
    <name type="scientific">Anguilla anguilla</name>
    <name type="common">European freshwater eel</name>
    <name type="synonym">Muraena anguilla</name>
    <dbReference type="NCBI Taxonomy" id="7936"/>
    <lineage>
        <taxon>Eukaryota</taxon>
        <taxon>Metazoa</taxon>
        <taxon>Chordata</taxon>
        <taxon>Craniata</taxon>
        <taxon>Vertebrata</taxon>
        <taxon>Euteleostomi</taxon>
        <taxon>Actinopterygii</taxon>
        <taxon>Neopterygii</taxon>
        <taxon>Teleostei</taxon>
        <taxon>Anguilliformes</taxon>
        <taxon>Anguillidae</taxon>
        <taxon>Anguilla</taxon>
    </lineage>
</organism>
<reference evidence="1" key="2">
    <citation type="journal article" date="2015" name="Fish Shellfish Immunol.">
        <title>Early steps in the European eel (Anguilla anguilla)-Vibrio vulnificus interaction in the gills: Role of the RtxA13 toxin.</title>
        <authorList>
            <person name="Callol A."/>
            <person name="Pajuelo D."/>
            <person name="Ebbesson L."/>
            <person name="Teles M."/>
            <person name="MacKenzie S."/>
            <person name="Amaro C."/>
        </authorList>
    </citation>
    <scope>NUCLEOTIDE SEQUENCE</scope>
</reference>
<protein>
    <submittedName>
        <fullName evidence="1">Uncharacterized protein</fullName>
    </submittedName>
</protein>